<organism evidence="2 3">
    <name type="scientific">Neorhizobium galegae bv. orientalis str. HAMBI 540</name>
    <dbReference type="NCBI Taxonomy" id="1028800"/>
    <lineage>
        <taxon>Bacteria</taxon>
        <taxon>Pseudomonadati</taxon>
        <taxon>Pseudomonadota</taxon>
        <taxon>Alphaproteobacteria</taxon>
        <taxon>Hyphomicrobiales</taxon>
        <taxon>Rhizobiaceae</taxon>
        <taxon>Rhizobium/Agrobacterium group</taxon>
        <taxon>Neorhizobium</taxon>
    </lineage>
</organism>
<protein>
    <submittedName>
        <fullName evidence="2">Cellulose-binding domain protein</fullName>
    </submittedName>
</protein>
<dbReference type="GeneID" id="24255785"/>
<dbReference type="Proteomes" id="UP000028181">
    <property type="component" value="Chromosome I"/>
</dbReference>
<sequence>MNRRTFLQMLSNVAIAPVLNGIPSGANATDEIFPEQVGLNITGMSYWATEQAFSNLAYNASPWRVQVKDAPFTWDTPLPPMTKDGYPTRVPAGSFVESFLIFTAHRKNLPVQLSVHYDGKGKLGYIAGAELESRSPGRDDVRNLRKDAPFTSMVMETDSTDPIRNIRVYERGPIPKETFRAPFLDRLSGMSTLRFMDWMGTNNSKVQSWSDRPRPGQFGKSELGVPLEHMIELCNLVKSDPWFNIPHLADDDYVRRFAEQVRKDLDPALKVHVEYSNEVWNTSFDQADHARSRGLALGFSTNDYEAQLRYYAQRTNEILAIWEDVFGATRPRIVGVYSAQSVNGWTSETILSWKGVKAHADVLAIAPYFGGGFGAPDRQEEVSRWSLNRLFSALENEVETDNKKTIQEQAAIAKRYGVKLYAYEGGQHLVGSSGAENNERLTNLFVAANRDRRMGELYLRHLKNWRMSGGDLYAVFSSMSEPNKWGSWGLLEEEGGSHPKWQAIQQVLKRKPAL</sequence>
<keyword evidence="1" id="KW-0732">Signal</keyword>
<reference evidence="3" key="1">
    <citation type="journal article" date="2014" name="BMC Genomics">
        <title>Genome sequencing of two Neorhizobium galegae strains reveals a noeT gene responsible for the unusual acetylation of the nodulation factors.</title>
        <authorList>
            <person name="Osterman J."/>
            <person name="Marsh J."/>
            <person name="Laine P.K."/>
            <person name="Zeng Z."/>
            <person name="Alatalo E."/>
            <person name="Sullivan J.T."/>
            <person name="Young J.P."/>
            <person name="Thomas-Oates J."/>
            <person name="Paulin L."/>
            <person name="Lindstrom K."/>
        </authorList>
    </citation>
    <scope>NUCLEOTIDE SEQUENCE [LARGE SCALE GENOMIC DNA]</scope>
    <source>
        <strain evidence="3">HAMBI 540</strain>
    </source>
</reference>
<keyword evidence="3" id="KW-1185">Reference proteome</keyword>
<gene>
    <name evidence="2" type="ORF">RG540_CH34760</name>
</gene>
<name>A0A068SX20_NEOGA</name>
<dbReference type="EMBL" id="HG938353">
    <property type="protein sequence ID" value="CDN49640.1"/>
    <property type="molecule type" value="Genomic_DNA"/>
</dbReference>
<dbReference type="KEGG" id="ngg:RG540_CH34760"/>
<evidence type="ECO:0000256" key="1">
    <source>
        <dbReference type="SAM" id="SignalP"/>
    </source>
</evidence>
<dbReference type="RefSeq" id="WP_244446581.1">
    <property type="nucleotide sequence ID" value="NZ_HG938353.1"/>
</dbReference>
<dbReference type="eggNOG" id="COG1028">
    <property type="taxonomic scope" value="Bacteria"/>
</dbReference>
<evidence type="ECO:0000313" key="2">
    <source>
        <dbReference type="EMBL" id="CDN49640.1"/>
    </source>
</evidence>
<dbReference type="HOGENOM" id="CLU_018941_1_0_5"/>
<dbReference type="AlphaFoldDB" id="A0A068SX20"/>
<dbReference type="PATRIC" id="fig|1028800.3.peg.3533"/>
<feature type="signal peptide" evidence="1">
    <location>
        <begin position="1"/>
        <end position="28"/>
    </location>
</feature>
<feature type="chain" id="PRO_5001653472" evidence="1">
    <location>
        <begin position="29"/>
        <end position="514"/>
    </location>
</feature>
<accession>A0A068SX20</accession>
<evidence type="ECO:0000313" key="3">
    <source>
        <dbReference type="Proteomes" id="UP000028181"/>
    </source>
</evidence>
<proteinExistence type="predicted"/>